<reference evidence="2" key="2">
    <citation type="journal article" date="2023" name="BMC Genomics">
        <title>Pest status, molecular evolution, and epigenetic factors derived from the genome assembly of Frankliniella fusca, a thysanopteran phytovirus vector.</title>
        <authorList>
            <person name="Catto M.A."/>
            <person name="Labadie P.E."/>
            <person name="Jacobson A.L."/>
            <person name="Kennedy G.G."/>
            <person name="Srinivasan R."/>
            <person name="Hunt B.G."/>
        </authorList>
    </citation>
    <scope>NUCLEOTIDE SEQUENCE</scope>
    <source>
        <strain evidence="2">PL_HMW_Pooled</strain>
    </source>
</reference>
<feature type="region of interest" description="Disordered" evidence="1">
    <location>
        <begin position="452"/>
        <end position="477"/>
    </location>
</feature>
<reference evidence="2" key="1">
    <citation type="submission" date="2021-07" db="EMBL/GenBank/DDBJ databases">
        <authorList>
            <person name="Catto M.A."/>
            <person name="Jacobson A."/>
            <person name="Kennedy G."/>
            <person name="Labadie P."/>
            <person name="Hunt B.G."/>
            <person name="Srinivasan R."/>
        </authorList>
    </citation>
    <scope>NUCLEOTIDE SEQUENCE</scope>
    <source>
        <strain evidence="2">PL_HMW_Pooled</strain>
        <tissue evidence="2">Head</tissue>
    </source>
</reference>
<evidence type="ECO:0000313" key="2">
    <source>
        <dbReference type="EMBL" id="KAK3910980.1"/>
    </source>
</evidence>
<dbReference type="AlphaFoldDB" id="A0AAE1GZW5"/>
<comment type="caution">
    <text evidence="2">The sequence shown here is derived from an EMBL/GenBank/DDBJ whole genome shotgun (WGS) entry which is preliminary data.</text>
</comment>
<dbReference type="EMBL" id="JAHWGI010000219">
    <property type="protein sequence ID" value="KAK3910980.1"/>
    <property type="molecule type" value="Genomic_DNA"/>
</dbReference>
<keyword evidence="3" id="KW-1185">Reference proteome</keyword>
<feature type="compositionally biased region" description="Low complexity" evidence="1">
    <location>
        <begin position="456"/>
        <end position="465"/>
    </location>
</feature>
<dbReference type="Pfam" id="PF10712">
    <property type="entry name" value="NAD-GH"/>
    <property type="match status" value="1"/>
</dbReference>
<name>A0AAE1GZW5_9NEOP</name>
<dbReference type="InterPro" id="IPR019651">
    <property type="entry name" value="Glutamate_DH_NAD-spec"/>
</dbReference>
<accession>A0AAE1GZW5</accession>
<evidence type="ECO:0000256" key="1">
    <source>
        <dbReference type="SAM" id="MobiDB-lite"/>
    </source>
</evidence>
<feature type="region of interest" description="Disordered" evidence="1">
    <location>
        <begin position="1"/>
        <end position="83"/>
    </location>
</feature>
<gene>
    <name evidence="2" type="ORF">KUF71_020684</name>
</gene>
<sequence length="714" mass="76095">MLWRSTRPPNIDDSSARTLGMRVEPPTRTTSSTSLDLTCGPRRAASNAMTHISSSSAPSGLGRRQRGAAEAQTHPRLAQDTGGDLHSFVEQVCAEVLEARPGDGCRVADAVTREEERGLGLGQGRKLALGQLARGAEVLHGLQVHLRDAVLGVDVLPGTQGEELIKPPSWTHLHEVLDEADVKILSSQVRVSVRGQHGEVGALDPHDGHVEGAAAQVEDEHDAARGRHLVKAVGDGRGRGLVDDGHHLEAGDLAGVDRGLSLTLVEVGGHRDNGLGHLLAQEAPCRLLERPQHHGGDLLWGEHLLPGCDLGPDPGHAAVLHHLKRPVLAVRLDVQEDDTISYTLTFLLTGGVVGLETVRVRAGLGGLALLVLGSASDFRATSRPGAPSPVSLAACTAAPCATTSSGLMVMRGSSLKASFTMARSRGIRAEPPVSTTSSTVVCQPSVEQTASPRLVPADGDAGAAPRPHPGVQRAAPDVQHQDGLGGVQAVGRRRRLGLRQQLQHPQTRARARRPGGLALRLAEVRRHAWYLVGLESATSSDGELHLEYPALLDDLEGPVLALGQHHRVRRRAAQQQLGVWKRGAAQYRHPLTRVYLYLGSLAASPTKLSPSKKPTTLGVVREPLSLAITSTLPFLHTATTQIKILKERATAHKKIHNAVPFPHIVTNVTLQEKGDNMILTEVRQALCVRALRCIAVPLGHVPILHCPNQTTLQG</sequence>
<proteinExistence type="predicted"/>
<organism evidence="2 3">
    <name type="scientific">Frankliniella fusca</name>
    <dbReference type="NCBI Taxonomy" id="407009"/>
    <lineage>
        <taxon>Eukaryota</taxon>
        <taxon>Metazoa</taxon>
        <taxon>Ecdysozoa</taxon>
        <taxon>Arthropoda</taxon>
        <taxon>Hexapoda</taxon>
        <taxon>Insecta</taxon>
        <taxon>Pterygota</taxon>
        <taxon>Neoptera</taxon>
        <taxon>Paraneoptera</taxon>
        <taxon>Thysanoptera</taxon>
        <taxon>Terebrantia</taxon>
        <taxon>Thripoidea</taxon>
        <taxon>Thripidae</taxon>
        <taxon>Frankliniella</taxon>
    </lineage>
</organism>
<protein>
    <submittedName>
        <fullName evidence="2">NAD-specific glutamate dehydrogenase</fullName>
    </submittedName>
</protein>
<evidence type="ECO:0000313" key="3">
    <source>
        <dbReference type="Proteomes" id="UP001219518"/>
    </source>
</evidence>
<feature type="compositionally biased region" description="Polar residues" evidence="1">
    <location>
        <begin position="47"/>
        <end position="58"/>
    </location>
</feature>
<dbReference type="Proteomes" id="UP001219518">
    <property type="component" value="Unassembled WGS sequence"/>
</dbReference>